<evidence type="ECO:0000259" key="8">
    <source>
        <dbReference type="Pfam" id="PF00673"/>
    </source>
</evidence>
<comment type="subunit">
    <text evidence="5">Part of the 50S ribosomal subunit; part of the 5S rRNA/L5/L18/L25 subcomplex. Contacts the 5S rRNA and the P site tRNA. Forms a bridge to the 30S subunit in the 70S ribosome.</text>
</comment>
<reference evidence="9 10" key="1">
    <citation type="submission" date="2017-09" db="EMBL/GenBank/DDBJ databases">
        <title>Depth-based differentiation of microbial function through sediment-hosted aquifers and enrichment of novel symbionts in the deep terrestrial subsurface.</title>
        <authorList>
            <person name="Probst A.J."/>
            <person name="Ladd B."/>
            <person name="Jarett J.K."/>
            <person name="Geller-Mcgrath D.E."/>
            <person name="Sieber C.M."/>
            <person name="Emerson J.B."/>
            <person name="Anantharaman K."/>
            <person name="Thomas B.C."/>
            <person name="Malmstrom R."/>
            <person name="Stieglmeier M."/>
            <person name="Klingl A."/>
            <person name="Woyke T."/>
            <person name="Ryan C.M."/>
            <person name="Banfield J.F."/>
        </authorList>
    </citation>
    <scope>NUCLEOTIDE SEQUENCE [LARGE SCALE GENOMIC DNA]</scope>
    <source>
        <strain evidence="9">CG10_big_fil_rev_8_21_14_0_10_46_23</strain>
    </source>
</reference>
<dbReference type="GO" id="GO:0019843">
    <property type="term" value="F:rRNA binding"/>
    <property type="evidence" value="ECO:0007669"/>
    <property type="project" value="UniProtKB-UniRule"/>
</dbReference>
<keyword evidence="2 5" id="KW-0689">Ribosomal protein</keyword>
<evidence type="ECO:0000256" key="2">
    <source>
        <dbReference type="ARBA" id="ARBA00022980"/>
    </source>
</evidence>
<dbReference type="NCBIfam" id="NF000585">
    <property type="entry name" value="PRK00010.1"/>
    <property type="match status" value="1"/>
</dbReference>
<sequence length="182" mass="20407">MLRDQYKKITAPTLMKELGRDNIMTIPRLSKVTVNVGVGRIAKEEAKINHIIEDLKKITGQKPAVRKARKSIAGFKLREGMDIGLVVTLRGRRMYDFIDKLINIALPRSRDFYGIKLSAVDQNGNLNVGIKEQSIFPEISYESIKDIFGFQVTITTTAKNRADGLALFRAVGFPLVKSEGKK</sequence>
<keyword evidence="3 5" id="KW-0687">Ribonucleoprotein</keyword>
<dbReference type="InterPro" id="IPR031310">
    <property type="entry name" value="Ribosomal_uL5_N"/>
</dbReference>
<gene>
    <name evidence="5" type="primary">rplE</name>
    <name evidence="9" type="ORF">COV31_02220</name>
</gene>
<dbReference type="PIRSF" id="PIRSF002161">
    <property type="entry name" value="Ribosomal_L5"/>
    <property type="match status" value="1"/>
</dbReference>
<dbReference type="InterPro" id="IPR031309">
    <property type="entry name" value="Ribosomal_uL5_C"/>
</dbReference>
<comment type="function">
    <text evidence="5">This is 1 of the proteins that bind and probably mediate the attachment of the 5S RNA into the large ribosomal subunit, where it forms part of the central protuberance. In the 70S ribosome it contacts protein S13 of the 30S subunit (bridge B1b), connecting the 2 subunits; this bridge is implicated in subunit movement. Contacts the P site tRNA; the 5S rRNA and some of its associated proteins might help stabilize positioning of ribosome-bound tRNAs.</text>
</comment>
<dbReference type="GO" id="GO:0006412">
    <property type="term" value="P:translation"/>
    <property type="evidence" value="ECO:0007669"/>
    <property type="project" value="UniProtKB-UniRule"/>
</dbReference>
<dbReference type="SUPFAM" id="SSF55282">
    <property type="entry name" value="RL5-like"/>
    <property type="match status" value="1"/>
</dbReference>
<evidence type="ECO:0000313" key="9">
    <source>
        <dbReference type="EMBL" id="PIR41201.1"/>
    </source>
</evidence>
<keyword evidence="5" id="KW-0699">rRNA-binding</keyword>
<feature type="domain" description="Large ribosomal subunit protein uL5 C-terminal" evidence="8">
    <location>
        <begin position="83"/>
        <end position="174"/>
    </location>
</feature>
<dbReference type="Proteomes" id="UP000230232">
    <property type="component" value="Unassembled WGS sequence"/>
</dbReference>
<keyword evidence="5" id="KW-0820">tRNA-binding</keyword>
<organism evidence="9 10">
    <name type="scientific">Candidatus Yanofskybacteria bacterium CG10_big_fil_rev_8_21_14_0_10_46_23</name>
    <dbReference type="NCBI Taxonomy" id="1975098"/>
    <lineage>
        <taxon>Bacteria</taxon>
        <taxon>Candidatus Yanofskyibacteriota</taxon>
    </lineage>
</organism>
<evidence type="ECO:0000313" key="10">
    <source>
        <dbReference type="Proteomes" id="UP000230232"/>
    </source>
</evidence>
<dbReference type="InterPro" id="IPR002132">
    <property type="entry name" value="Ribosomal_uL5"/>
</dbReference>
<dbReference type="GO" id="GO:1990904">
    <property type="term" value="C:ribonucleoprotein complex"/>
    <property type="evidence" value="ECO:0007669"/>
    <property type="project" value="UniProtKB-KW"/>
</dbReference>
<evidence type="ECO:0000256" key="3">
    <source>
        <dbReference type="ARBA" id="ARBA00023274"/>
    </source>
</evidence>
<proteinExistence type="inferred from homology"/>
<dbReference type="GO" id="GO:0000049">
    <property type="term" value="F:tRNA binding"/>
    <property type="evidence" value="ECO:0007669"/>
    <property type="project" value="UniProtKB-UniRule"/>
</dbReference>
<dbReference type="HAMAP" id="MF_01333_B">
    <property type="entry name" value="Ribosomal_uL5_B"/>
    <property type="match status" value="1"/>
</dbReference>
<dbReference type="Pfam" id="PF00673">
    <property type="entry name" value="Ribosomal_L5_C"/>
    <property type="match status" value="1"/>
</dbReference>
<evidence type="ECO:0000256" key="6">
    <source>
        <dbReference type="RuleBase" id="RU003930"/>
    </source>
</evidence>
<evidence type="ECO:0000256" key="1">
    <source>
        <dbReference type="ARBA" id="ARBA00008553"/>
    </source>
</evidence>
<dbReference type="AlphaFoldDB" id="A0A2H0R3U6"/>
<dbReference type="GO" id="GO:0003735">
    <property type="term" value="F:structural constituent of ribosome"/>
    <property type="evidence" value="ECO:0007669"/>
    <property type="project" value="InterPro"/>
</dbReference>
<evidence type="ECO:0000259" key="7">
    <source>
        <dbReference type="Pfam" id="PF00281"/>
    </source>
</evidence>
<dbReference type="InterPro" id="IPR020930">
    <property type="entry name" value="Ribosomal_uL5_bac-type"/>
</dbReference>
<keyword evidence="5" id="KW-0694">RNA-binding</keyword>
<comment type="similarity">
    <text evidence="1 5 6">Belongs to the universal ribosomal protein uL5 family.</text>
</comment>
<dbReference type="Gene3D" id="3.30.1440.10">
    <property type="match status" value="1"/>
</dbReference>
<dbReference type="PANTHER" id="PTHR11994">
    <property type="entry name" value="60S RIBOSOMAL PROTEIN L11-RELATED"/>
    <property type="match status" value="1"/>
</dbReference>
<feature type="domain" description="Large ribosomal subunit protein uL5 N-terminal" evidence="7">
    <location>
        <begin position="22"/>
        <end position="78"/>
    </location>
</feature>
<evidence type="ECO:0000256" key="5">
    <source>
        <dbReference type="HAMAP-Rule" id="MF_01333"/>
    </source>
</evidence>
<dbReference type="EMBL" id="PCXO01000010">
    <property type="protein sequence ID" value="PIR41201.1"/>
    <property type="molecule type" value="Genomic_DNA"/>
</dbReference>
<dbReference type="InterPro" id="IPR022803">
    <property type="entry name" value="Ribosomal_uL5_dom_sf"/>
</dbReference>
<accession>A0A2H0R3U6</accession>
<name>A0A2H0R3U6_9BACT</name>
<dbReference type="Pfam" id="PF00281">
    <property type="entry name" value="Ribosomal_L5"/>
    <property type="match status" value="1"/>
</dbReference>
<comment type="caution">
    <text evidence="9">The sequence shown here is derived from an EMBL/GenBank/DDBJ whole genome shotgun (WGS) entry which is preliminary data.</text>
</comment>
<evidence type="ECO:0000256" key="4">
    <source>
        <dbReference type="ARBA" id="ARBA00035245"/>
    </source>
</evidence>
<dbReference type="FunFam" id="3.30.1440.10:FF:000001">
    <property type="entry name" value="50S ribosomal protein L5"/>
    <property type="match status" value="1"/>
</dbReference>
<protein>
    <recommendedName>
        <fullName evidence="4 5">Large ribosomal subunit protein uL5</fullName>
    </recommendedName>
</protein>
<dbReference type="GO" id="GO:0005840">
    <property type="term" value="C:ribosome"/>
    <property type="evidence" value="ECO:0007669"/>
    <property type="project" value="UniProtKB-KW"/>
</dbReference>